<sequence length="100" mass="10792">AGRGTRRGIRLCAVIKAVLIQSNINSTDQRRPQRHRSAQVKFSTANAEAVPAHTASPRWGSAGPQPGLDGTKGKAAFLPFLPSSLQEQAQAEGWKSEFIR</sequence>
<evidence type="ECO:0000256" key="1">
    <source>
        <dbReference type="SAM" id="MobiDB-lite"/>
    </source>
</evidence>
<dbReference type="AlphaFoldDB" id="A0A8C3H2C8"/>
<name>A0A8C3H2C8_CORMO</name>
<reference evidence="2" key="3">
    <citation type="submission" date="2025-09" db="UniProtKB">
        <authorList>
            <consortium name="Ensembl"/>
        </authorList>
    </citation>
    <scope>IDENTIFICATION</scope>
</reference>
<reference evidence="3" key="1">
    <citation type="submission" date="2019-10" db="EMBL/GenBank/DDBJ databases">
        <title>Corvus moneduloides (New Caledonian crow) genome, bCorMon1, primary haplotype.</title>
        <authorList>
            <person name="Rutz C."/>
            <person name="Fungtammasan C."/>
            <person name="Mountcastle J."/>
            <person name="Formenti G."/>
            <person name="Chow W."/>
            <person name="Howe K."/>
            <person name="Steele M.P."/>
            <person name="Fernandes J."/>
            <person name="Gilbert M.T.P."/>
            <person name="Fedrigo O."/>
            <person name="Jarvis E.D."/>
            <person name="Gemmell N."/>
        </authorList>
    </citation>
    <scope>NUCLEOTIDE SEQUENCE [LARGE SCALE GENOMIC DNA]</scope>
</reference>
<evidence type="ECO:0000313" key="2">
    <source>
        <dbReference type="Ensembl" id="ENSCMUP00000023200.2"/>
    </source>
</evidence>
<dbReference type="Ensembl" id="ENSCMUT00000024961.2">
    <property type="protein sequence ID" value="ENSCMUP00000023200.2"/>
    <property type="gene ID" value="ENSCMUG00000014255.2"/>
</dbReference>
<accession>A0A8U7N4X2</accession>
<organism evidence="2 3">
    <name type="scientific">Corvus moneduloides</name>
    <name type="common">New Caledonian crow</name>
    <dbReference type="NCBI Taxonomy" id="1196302"/>
    <lineage>
        <taxon>Eukaryota</taxon>
        <taxon>Metazoa</taxon>
        <taxon>Chordata</taxon>
        <taxon>Craniata</taxon>
        <taxon>Vertebrata</taxon>
        <taxon>Euteleostomi</taxon>
        <taxon>Archelosauria</taxon>
        <taxon>Archosauria</taxon>
        <taxon>Dinosauria</taxon>
        <taxon>Saurischia</taxon>
        <taxon>Theropoda</taxon>
        <taxon>Coelurosauria</taxon>
        <taxon>Aves</taxon>
        <taxon>Neognathae</taxon>
        <taxon>Neoaves</taxon>
        <taxon>Telluraves</taxon>
        <taxon>Australaves</taxon>
        <taxon>Passeriformes</taxon>
        <taxon>Corvoidea</taxon>
        <taxon>Corvidae</taxon>
        <taxon>Corvus</taxon>
    </lineage>
</organism>
<proteinExistence type="predicted"/>
<protein>
    <submittedName>
        <fullName evidence="2">Uncharacterized protein</fullName>
    </submittedName>
</protein>
<feature type="region of interest" description="Disordered" evidence="1">
    <location>
        <begin position="23"/>
        <end position="73"/>
    </location>
</feature>
<keyword evidence="3" id="KW-1185">Reference proteome</keyword>
<evidence type="ECO:0000313" key="3">
    <source>
        <dbReference type="Proteomes" id="UP000694553"/>
    </source>
</evidence>
<reference evidence="2" key="2">
    <citation type="submission" date="2025-08" db="UniProtKB">
        <authorList>
            <consortium name="Ensembl"/>
        </authorList>
    </citation>
    <scope>IDENTIFICATION</scope>
</reference>
<accession>A0A8C3H2C8</accession>
<dbReference type="Proteomes" id="UP000694553">
    <property type="component" value="Unassembled WGS sequence"/>
</dbReference>